<gene>
    <name evidence="1" type="ORF">CITCOLO1_LOCUS22010</name>
</gene>
<reference evidence="1 2" key="1">
    <citation type="submission" date="2024-03" db="EMBL/GenBank/DDBJ databases">
        <authorList>
            <person name="Gkanogiannis A."/>
            <person name="Becerra Lopez-Lavalle L."/>
        </authorList>
    </citation>
    <scope>NUCLEOTIDE SEQUENCE [LARGE SCALE GENOMIC DNA]</scope>
</reference>
<sequence length="56" mass="6927">KKMKRKQQWMKKKKKKIKEEEKITTHETDVVGEENEEVQFQFCFSRAVNRWSQILN</sequence>
<proteinExistence type="predicted"/>
<organism evidence="1 2">
    <name type="scientific">Citrullus colocynthis</name>
    <name type="common">colocynth</name>
    <dbReference type="NCBI Taxonomy" id="252529"/>
    <lineage>
        <taxon>Eukaryota</taxon>
        <taxon>Viridiplantae</taxon>
        <taxon>Streptophyta</taxon>
        <taxon>Embryophyta</taxon>
        <taxon>Tracheophyta</taxon>
        <taxon>Spermatophyta</taxon>
        <taxon>Magnoliopsida</taxon>
        <taxon>eudicotyledons</taxon>
        <taxon>Gunneridae</taxon>
        <taxon>Pentapetalae</taxon>
        <taxon>rosids</taxon>
        <taxon>fabids</taxon>
        <taxon>Cucurbitales</taxon>
        <taxon>Cucurbitaceae</taxon>
        <taxon>Benincaseae</taxon>
        <taxon>Citrullus</taxon>
    </lineage>
</organism>
<dbReference type="Proteomes" id="UP001642487">
    <property type="component" value="Chromosome 9"/>
</dbReference>
<keyword evidence="2" id="KW-1185">Reference proteome</keyword>
<feature type="non-terminal residue" evidence="1">
    <location>
        <position position="1"/>
    </location>
</feature>
<evidence type="ECO:0000313" key="1">
    <source>
        <dbReference type="EMBL" id="CAK9329541.1"/>
    </source>
</evidence>
<protein>
    <submittedName>
        <fullName evidence="1">Uncharacterized protein</fullName>
    </submittedName>
</protein>
<accession>A0ABP0ZDY3</accession>
<dbReference type="EMBL" id="OZ021743">
    <property type="protein sequence ID" value="CAK9329541.1"/>
    <property type="molecule type" value="Genomic_DNA"/>
</dbReference>
<evidence type="ECO:0000313" key="2">
    <source>
        <dbReference type="Proteomes" id="UP001642487"/>
    </source>
</evidence>
<name>A0ABP0ZDY3_9ROSI</name>